<gene>
    <name evidence="1" type="ORF">F4694_005255</name>
</gene>
<organism evidence="1 2">
    <name type="scientific">Neobacillus niacini</name>
    <dbReference type="NCBI Taxonomy" id="86668"/>
    <lineage>
        <taxon>Bacteria</taxon>
        <taxon>Bacillati</taxon>
        <taxon>Bacillota</taxon>
        <taxon>Bacilli</taxon>
        <taxon>Bacillales</taxon>
        <taxon>Bacillaceae</taxon>
        <taxon>Neobacillus</taxon>
    </lineage>
</organism>
<comment type="caution">
    <text evidence="1">The sequence shown here is derived from an EMBL/GenBank/DDBJ whole genome shotgun (WGS) entry which is preliminary data.</text>
</comment>
<reference evidence="2" key="1">
    <citation type="submission" date="2020-07" db="EMBL/GenBank/DDBJ databases">
        <authorList>
            <person name="Partida-Martinez L."/>
            <person name="Huntemann M."/>
            <person name="Clum A."/>
            <person name="Wang J."/>
            <person name="Palaniappan K."/>
            <person name="Ritter S."/>
            <person name="Chen I.-M."/>
            <person name="Stamatis D."/>
            <person name="Reddy T."/>
            <person name="O'Malley R."/>
            <person name="Daum C."/>
            <person name="Shapiro N."/>
            <person name="Ivanova N."/>
            <person name="Kyrpides N."/>
            <person name="Woyke T."/>
        </authorList>
    </citation>
    <scope>NUCLEOTIDE SEQUENCE [LARGE SCALE GENOMIC DNA]</scope>
    <source>
        <strain evidence="2">AT2.8</strain>
    </source>
</reference>
<evidence type="ECO:0000313" key="2">
    <source>
        <dbReference type="Proteomes" id="UP000548423"/>
    </source>
</evidence>
<protein>
    <submittedName>
        <fullName evidence="1">Uncharacterized protein</fullName>
    </submittedName>
</protein>
<proteinExistence type="predicted"/>
<reference evidence="2" key="2">
    <citation type="submission" date="2020-08" db="EMBL/GenBank/DDBJ databases">
        <title>The Agave Microbiome: Exploring the role of microbial communities in plant adaptations to desert environments.</title>
        <authorList>
            <person name="Partida-Martinez L.P."/>
        </authorList>
    </citation>
    <scope>NUCLEOTIDE SEQUENCE [LARGE SCALE GENOMIC DNA]</scope>
    <source>
        <strain evidence="2">AT2.8</strain>
    </source>
</reference>
<sequence>MYLNCINCQLNEVPYPDEFCVSCSISEHFLEYGPGRYILLASWRVALVHNTPTLYVGKVIDTYRIG</sequence>
<accession>A0A852TJQ2</accession>
<dbReference type="Proteomes" id="UP000548423">
    <property type="component" value="Unassembled WGS sequence"/>
</dbReference>
<dbReference type="EMBL" id="JACCBX010000013">
    <property type="protein sequence ID" value="NYE08411.1"/>
    <property type="molecule type" value="Genomic_DNA"/>
</dbReference>
<dbReference type="AlphaFoldDB" id="A0A852TJQ2"/>
<name>A0A852TJQ2_9BACI</name>
<evidence type="ECO:0000313" key="1">
    <source>
        <dbReference type="EMBL" id="NYE08411.1"/>
    </source>
</evidence>